<protein>
    <submittedName>
        <fullName evidence="1">Uncharacterized protein</fullName>
    </submittedName>
</protein>
<comment type="caution">
    <text evidence="1">The sequence shown here is derived from an EMBL/GenBank/DDBJ whole genome shotgun (WGS) entry which is preliminary data.</text>
</comment>
<evidence type="ECO:0000313" key="1">
    <source>
        <dbReference type="EMBL" id="OGG35684.1"/>
    </source>
</evidence>
<reference evidence="1 2" key="1">
    <citation type="journal article" date="2016" name="Nat. Commun.">
        <title>Thousands of microbial genomes shed light on interconnected biogeochemical processes in an aquifer system.</title>
        <authorList>
            <person name="Anantharaman K."/>
            <person name="Brown C.T."/>
            <person name="Hug L.A."/>
            <person name="Sharon I."/>
            <person name="Castelle C.J."/>
            <person name="Probst A.J."/>
            <person name="Thomas B.C."/>
            <person name="Singh A."/>
            <person name="Wilkins M.J."/>
            <person name="Karaoz U."/>
            <person name="Brodie E.L."/>
            <person name="Williams K.H."/>
            <person name="Hubbard S.S."/>
            <person name="Banfield J.F."/>
        </authorList>
    </citation>
    <scope>NUCLEOTIDE SEQUENCE [LARGE SCALE GENOMIC DNA]</scope>
</reference>
<dbReference type="EMBL" id="MFKE01000008">
    <property type="protein sequence ID" value="OGG35684.1"/>
    <property type="molecule type" value="Genomic_DNA"/>
</dbReference>
<name>A0A1F6BFH6_9BACT</name>
<proteinExistence type="predicted"/>
<evidence type="ECO:0000313" key="2">
    <source>
        <dbReference type="Proteomes" id="UP000176186"/>
    </source>
</evidence>
<dbReference type="Proteomes" id="UP000176186">
    <property type="component" value="Unassembled WGS sequence"/>
</dbReference>
<organism evidence="1 2">
    <name type="scientific">Candidatus Gottesmanbacteria bacterium RIFOXYB1_FULL_47_11</name>
    <dbReference type="NCBI Taxonomy" id="1798401"/>
    <lineage>
        <taxon>Bacteria</taxon>
        <taxon>Candidatus Gottesmaniibacteriota</taxon>
    </lineage>
</organism>
<dbReference type="STRING" id="1798401.A2363_04155"/>
<gene>
    <name evidence="1" type="ORF">A2363_04155</name>
</gene>
<dbReference type="AlphaFoldDB" id="A0A1F6BFH6"/>
<sequence>MTGNHEKSPRGAKPTEISQFVKRWKELSPDQKSELLKKPADFFIFVGEDWGKLAEDKKRAQLMPYTKKQTLLPEWFHLLHSPIAKNNQASFSRGVDLSLTGSPRYNKFIITK</sequence>
<accession>A0A1F6BFH6</accession>